<reference evidence="7 8" key="1">
    <citation type="submission" date="2016-10" db="EMBL/GenBank/DDBJ databases">
        <authorList>
            <person name="de Groot N.N."/>
        </authorList>
    </citation>
    <scope>NUCLEOTIDE SEQUENCE [LARGE SCALE GENOMIC DNA]</scope>
    <source>
        <strain evidence="7 8">Z108</strain>
    </source>
</reference>
<dbReference type="GO" id="GO:0003677">
    <property type="term" value="F:DNA binding"/>
    <property type="evidence" value="ECO:0007669"/>
    <property type="project" value="UniProtKB-KW"/>
</dbReference>
<dbReference type="PANTHER" id="PTHR30461">
    <property type="entry name" value="DNA-INVERTASE FROM LAMBDOID PROPHAGE"/>
    <property type="match status" value="1"/>
</dbReference>
<dbReference type="GO" id="GO:0015074">
    <property type="term" value="P:DNA integration"/>
    <property type="evidence" value="ECO:0007669"/>
    <property type="project" value="UniProtKB-KW"/>
</dbReference>
<accession>A0A1I3G771</accession>
<organism evidence="7 8">
    <name type="scientific">Selenomonas ruminantium</name>
    <dbReference type="NCBI Taxonomy" id="971"/>
    <lineage>
        <taxon>Bacteria</taxon>
        <taxon>Bacillati</taxon>
        <taxon>Bacillota</taxon>
        <taxon>Negativicutes</taxon>
        <taxon>Selenomonadales</taxon>
        <taxon>Selenomonadaceae</taxon>
        <taxon>Selenomonas</taxon>
    </lineage>
</organism>
<dbReference type="CDD" id="cd03768">
    <property type="entry name" value="SR_ResInv"/>
    <property type="match status" value="1"/>
</dbReference>
<dbReference type="PANTHER" id="PTHR30461:SF2">
    <property type="entry name" value="SERINE RECOMBINASE PINE-RELATED"/>
    <property type="match status" value="1"/>
</dbReference>
<dbReference type="Proteomes" id="UP000183639">
    <property type="component" value="Unassembled WGS sequence"/>
</dbReference>
<dbReference type="InterPro" id="IPR036162">
    <property type="entry name" value="Resolvase-like_N_sf"/>
</dbReference>
<dbReference type="PROSITE" id="PS00398">
    <property type="entry name" value="RECOMBINASES_2"/>
    <property type="match status" value="1"/>
</dbReference>
<evidence type="ECO:0000256" key="3">
    <source>
        <dbReference type="ARBA" id="ARBA00023172"/>
    </source>
</evidence>
<keyword evidence="2" id="KW-0238">DNA-binding</keyword>
<evidence type="ECO:0000313" key="8">
    <source>
        <dbReference type="Proteomes" id="UP000183639"/>
    </source>
</evidence>
<feature type="active site" description="O-(5'-phospho-DNA)-serine intermediate" evidence="4 5">
    <location>
        <position position="16"/>
    </location>
</feature>
<name>A0A1I3G771_SELRU</name>
<dbReference type="PROSITE" id="PS51736">
    <property type="entry name" value="RECOMBINASES_3"/>
    <property type="match status" value="1"/>
</dbReference>
<dbReference type="GO" id="GO:0000150">
    <property type="term" value="F:DNA strand exchange activity"/>
    <property type="evidence" value="ECO:0007669"/>
    <property type="project" value="InterPro"/>
</dbReference>
<evidence type="ECO:0000313" key="7">
    <source>
        <dbReference type="EMBL" id="SFI19092.1"/>
    </source>
</evidence>
<evidence type="ECO:0000256" key="2">
    <source>
        <dbReference type="ARBA" id="ARBA00023125"/>
    </source>
</evidence>
<keyword evidence="1" id="KW-0229">DNA integration</keyword>
<dbReference type="PROSITE" id="PS00397">
    <property type="entry name" value="RECOMBINASES_1"/>
    <property type="match status" value="1"/>
</dbReference>
<dbReference type="Pfam" id="PF00239">
    <property type="entry name" value="Resolvase"/>
    <property type="match status" value="1"/>
</dbReference>
<dbReference type="EMBL" id="FOQK01000020">
    <property type="protein sequence ID" value="SFI19092.1"/>
    <property type="molecule type" value="Genomic_DNA"/>
</dbReference>
<dbReference type="Gene3D" id="3.40.50.1390">
    <property type="entry name" value="Resolvase, N-terminal catalytic domain"/>
    <property type="match status" value="1"/>
</dbReference>
<sequence>MKKNNNGTVYGYIRVSTVSQRDDRQWIALADFGIPKKCIFVDKQSGKDFDRPAYTKMMKRLGHGDTLVVKSLDRLGRYYDEMTRQLDIITKEKEAAIVVIDLPLLDTRNKYGDDLTAKLISNLVIQVFSYVAETERNMNHQRTMEGLAAARARGVTLGRKPMAKPAGFSAIHSQWKAGKVSARKAAEALGVSTPTFLKWANAPADA</sequence>
<dbReference type="InterPro" id="IPR006119">
    <property type="entry name" value="Resolv_N"/>
</dbReference>
<dbReference type="InterPro" id="IPR050639">
    <property type="entry name" value="SSR_resolvase"/>
</dbReference>
<dbReference type="InterPro" id="IPR006118">
    <property type="entry name" value="Recombinase_CS"/>
</dbReference>
<evidence type="ECO:0000259" key="6">
    <source>
        <dbReference type="PROSITE" id="PS51736"/>
    </source>
</evidence>
<feature type="domain" description="Resolvase/invertase-type recombinase catalytic" evidence="6">
    <location>
        <begin position="8"/>
        <end position="154"/>
    </location>
</feature>
<evidence type="ECO:0000256" key="4">
    <source>
        <dbReference type="PIRSR" id="PIRSR606118-50"/>
    </source>
</evidence>
<dbReference type="SMART" id="SM00857">
    <property type="entry name" value="Resolvase"/>
    <property type="match status" value="1"/>
</dbReference>
<keyword evidence="3" id="KW-0233">DNA recombination</keyword>
<evidence type="ECO:0000256" key="5">
    <source>
        <dbReference type="PROSITE-ProRule" id="PRU10137"/>
    </source>
</evidence>
<dbReference type="OrthoDB" id="9797501at2"/>
<gene>
    <name evidence="7" type="ORF">SAMN04487861_12033</name>
</gene>
<dbReference type="SUPFAM" id="SSF53041">
    <property type="entry name" value="Resolvase-like"/>
    <property type="match status" value="1"/>
</dbReference>
<protein>
    <submittedName>
        <fullName evidence="7">Site-specific DNA recombinase</fullName>
    </submittedName>
</protein>
<evidence type="ECO:0000256" key="1">
    <source>
        <dbReference type="ARBA" id="ARBA00022908"/>
    </source>
</evidence>
<dbReference type="RefSeq" id="WP_075444781.1">
    <property type="nucleotide sequence ID" value="NZ_FOQK01000020.1"/>
</dbReference>
<proteinExistence type="predicted"/>
<dbReference type="AlphaFoldDB" id="A0A1I3G771"/>